<reference evidence="8 9" key="1">
    <citation type="submission" date="2019-09" db="EMBL/GenBank/DDBJ databases">
        <authorList>
            <person name="Chen X.-Y."/>
        </authorList>
    </citation>
    <scope>NUCLEOTIDE SEQUENCE [LARGE SCALE GENOMIC DNA]</scope>
    <source>
        <strain evidence="8 9">NY5</strain>
    </source>
</reference>
<evidence type="ECO:0000313" key="8">
    <source>
        <dbReference type="EMBL" id="KAA1191914.1"/>
    </source>
</evidence>
<dbReference type="SUPFAM" id="SSF51905">
    <property type="entry name" value="FAD/NAD(P)-binding domain"/>
    <property type="match status" value="1"/>
</dbReference>
<evidence type="ECO:0000313" key="9">
    <source>
        <dbReference type="Proteomes" id="UP000323708"/>
    </source>
</evidence>
<gene>
    <name evidence="8" type="ORF">F0M18_10330</name>
</gene>
<dbReference type="GO" id="GO:0050660">
    <property type="term" value="F:flavin adenine dinucleotide binding"/>
    <property type="evidence" value="ECO:0007669"/>
    <property type="project" value="InterPro"/>
</dbReference>
<comment type="caution">
    <text evidence="8">The sequence shown here is derived from an EMBL/GenBank/DDBJ whole genome shotgun (WGS) entry which is preliminary data.</text>
</comment>
<evidence type="ECO:0000256" key="2">
    <source>
        <dbReference type="ARBA" id="ARBA00010139"/>
    </source>
</evidence>
<sequence>MQPDINDVLIIGAGLSGIGAARQLQANLPDTRYTILESRESIGGTWDIFRYPGIRSDSDMFTLGYKFKPWRGGKVLADGPSIRHYVQETAAENDIEPHIRFGHRVVSAEWSSNDACWTVTAVTADGESHLFRGNILYMCAGYYSYKQGYTPEFANIDRFRGQVVHPQFWPEDLDYSGKKVVVIGSGATAVTVVPAMAETAARVTMLQRSPTYMINRSEYDPVWRILDKILPSQTAYRMTRWLNVKMQWLIYTLTRIWPQRMKRYLIDGARKQLPEGYDVETHFTPHYNPWDQRLCAVPENDLFKVISEGKADVVTDHIEEFTETGIKLQSGAHLDADIVVTATGLDLVMAGEVAFSVDGKPHDLADSYTYKGMMFSDVPNLINIFGYINSSWTLRADLLAEFLCRLVSHMQRNGLRKVTPRLRPEELGMEKRPFLTDFSANYFHRVAHRFPSQGDRDPWTNCQNYTRERKTIGRAPIEDGVLVFEK</sequence>
<dbReference type="PANTHER" id="PTHR43872:SF1">
    <property type="entry name" value="MONOOXYGENASE, PUTATIVE (AFU_ORTHOLOGUE AFUA_8G02570)-RELATED"/>
    <property type="match status" value="1"/>
</dbReference>
<dbReference type="Gene3D" id="3.50.50.60">
    <property type="entry name" value="FAD/NAD(P)-binding domain"/>
    <property type="match status" value="2"/>
</dbReference>
<keyword evidence="4" id="KW-0274">FAD</keyword>
<dbReference type="InterPro" id="IPR020946">
    <property type="entry name" value="Flavin_mOase-like"/>
</dbReference>
<dbReference type="RefSeq" id="WP_149611350.1">
    <property type="nucleotide sequence ID" value="NZ_VTUX01000004.1"/>
</dbReference>
<protein>
    <submittedName>
        <fullName evidence="8">NAD(P)/FAD-dependent oxidoreductase</fullName>
    </submittedName>
</protein>
<proteinExistence type="inferred from homology"/>
<keyword evidence="5" id="KW-0521">NADP</keyword>
<comment type="similarity">
    <text evidence="2">Belongs to the FAD-binding monooxygenase family.</text>
</comment>
<dbReference type="FunFam" id="3.50.50.60:FF:000228">
    <property type="entry name" value="FAD-containing monooxygenase EthA"/>
    <property type="match status" value="1"/>
</dbReference>
<dbReference type="PRINTS" id="PR00411">
    <property type="entry name" value="PNDRDTASEI"/>
</dbReference>
<dbReference type="PANTHER" id="PTHR43872">
    <property type="entry name" value="MONOOXYGENASE, PUTATIVE (AFU_ORTHOLOGUE AFUA_8G02570)-RELATED"/>
    <property type="match status" value="1"/>
</dbReference>
<dbReference type="GO" id="GO:0050661">
    <property type="term" value="F:NADP binding"/>
    <property type="evidence" value="ECO:0007669"/>
    <property type="project" value="InterPro"/>
</dbReference>
<dbReference type="InterPro" id="IPR036188">
    <property type="entry name" value="FAD/NAD-bd_sf"/>
</dbReference>
<dbReference type="Pfam" id="PF13450">
    <property type="entry name" value="NAD_binding_8"/>
    <property type="match status" value="1"/>
</dbReference>
<evidence type="ECO:0000256" key="4">
    <source>
        <dbReference type="ARBA" id="ARBA00022827"/>
    </source>
</evidence>
<keyword evidence="9" id="KW-1185">Reference proteome</keyword>
<evidence type="ECO:0000256" key="7">
    <source>
        <dbReference type="ARBA" id="ARBA00023033"/>
    </source>
</evidence>
<name>A0A5B0WXV8_9GAMM</name>
<comment type="cofactor">
    <cofactor evidence="1">
        <name>FAD</name>
        <dbReference type="ChEBI" id="CHEBI:57692"/>
    </cofactor>
</comment>
<dbReference type="Pfam" id="PF00743">
    <property type="entry name" value="FMO-like"/>
    <property type="match status" value="1"/>
</dbReference>
<dbReference type="GO" id="GO:0004499">
    <property type="term" value="F:N,N-dimethylaniline monooxygenase activity"/>
    <property type="evidence" value="ECO:0007669"/>
    <property type="project" value="InterPro"/>
</dbReference>
<accession>A0A5B0WXV8</accession>
<dbReference type="InterPro" id="IPR051820">
    <property type="entry name" value="FAD-binding_MO"/>
</dbReference>
<keyword evidence="7" id="KW-0503">Monooxygenase</keyword>
<evidence type="ECO:0000256" key="1">
    <source>
        <dbReference type="ARBA" id="ARBA00001974"/>
    </source>
</evidence>
<evidence type="ECO:0000256" key="6">
    <source>
        <dbReference type="ARBA" id="ARBA00023002"/>
    </source>
</evidence>
<dbReference type="EMBL" id="VTUX01000004">
    <property type="protein sequence ID" value="KAA1191914.1"/>
    <property type="molecule type" value="Genomic_DNA"/>
</dbReference>
<dbReference type="AlphaFoldDB" id="A0A5B0WXV8"/>
<organism evidence="8 9">
    <name type="scientific">Pseudohalioglobus sediminis</name>
    <dbReference type="NCBI Taxonomy" id="2606449"/>
    <lineage>
        <taxon>Bacteria</taxon>
        <taxon>Pseudomonadati</taxon>
        <taxon>Pseudomonadota</taxon>
        <taxon>Gammaproteobacteria</taxon>
        <taxon>Cellvibrionales</taxon>
        <taxon>Halieaceae</taxon>
        <taxon>Pseudohalioglobus</taxon>
    </lineage>
</organism>
<keyword evidence="6" id="KW-0560">Oxidoreductase</keyword>
<dbReference type="Proteomes" id="UP000323708">
    <property type="component" value="Unassembled WGS sequence"/>
</dbReference>
<keyword evidence="3" id="KW-0285">Flavoprotein</keyword>
<evidence type="ECO:0000256" key="5">
    <source>
        <dbReference type="ARBA" id="ARBA00022857"/>
    </source>
</evidence>
<evidence type="ECO:0000256" key="3">
    <source>
        <dbReference type="ARBA" id="ARBA00022630"/>
    </source>
</evidence>